<sequence length="96" mass="10711">MDFTNLMTAIGVKLTPVELTPECTVYIKLPTITQHAEVSDPYKAIFYCVVDESGKQIFDSPEQVEQNVDLTVQLKLNAEIGNVFAKSFNVEDVEAK</sequence>
<proteinExistence type="predicted"/>
<dbReference type="RefSeq" id="WP_284006381.1">
    <property type="nucleotide sequence ID" value="NZ_JAVDKR010000001.1"/>
</dbReference>
<comment type="caution">
    <text evidence="1">The sequence shown here is derived from an EMBL/GenBank/DDBJ whole genome shotgun (WGS) entry which is preliminary data.</text>
</comment>
<evidence type="ECO:0000313" key="2">
    <source>
        <dbReference type="Proteomes" id="UP001225042"/>
    </source>
</evidence>
<protein>
    <submittedName>
        <fullName evidence="1">Uncharacterized protein</fullName>
    </submittedName>
</protein>
<organism evidence="1 2">
    <name type="scientific">Enterobacter soli</name>
    <dbReference type="NCBI Taxonomy" id="885040"/>
    <lineage>
        <taxon>Bacteria</taxon>
        <taxon>Pseudomonadati</taxon>
        <taxon>Pseudomonadota</taxon>
        <taxon>Gammaproteobacteria</taxon>
        <taxon>Enterobacterales</taxon>
        <taxon>Enterobacteriaceae</taxon>
        <taxon>Enterobacter</taxon>
    </lineage>
</organism>
<accession>A0AAW8H9G7</accession>
<reference evidence="1 2" key="1">
    <citation type="submission" date="2023-08" db="EMBL/GenBank/DDBJ databases">
        <authorList>
            <person name="Dale J."/>
        </authorList>
    </citation>
    <scope>NUCLEOTIDE SEQUENCE [LARGE SCALE GENOMIC DNA]</scope>
    <source>
        <strain evidence="1 2">2023EL-00788</strain>
    </source>
</reference>
<dbReference type="AlphaFoldDB" id="A0AAW8H9G7"/>
<dbReference type="EMBL" id="JAVDKS010000004">
    <property type="protein sequence ID" value="MDQ2256567.1"/>
    <property type="molecule type" value="Genomic_DNA"/>
</dbReference>
<evidence type="ECO:0000313" key="1">
    <source>
        <dbReference type="EMBL" id="MDQ2256567.1"/>
    </source>
</evidence>
<gene>
    <name evidence="1" type="ORF">RBJ67_10480</name>
</gene>
<name>A0AAW8H9G7_9ENTR</name>
<keyword evidence="2" id="KW-1185">Reference proteome</keyword>
<dbReference type="Proteomes" id="UP001225042">
    <property type="component" value="Unassembled WGS sequence"/>
</dbReference>